<dbReference type="STRING" id="929556.Solca_2312"/>
<organism evidence="8 9">
    <name type="scientific">Solitalea canadensis (strain ATCC 29591 / DSM 3403 / JCM 21819 / LMG 8368 / NBRC 15130 / NCIMB 12057 / USAM 9D)</name>
    <name type="common">Flexibacter canadensis</name>
    <dbReference type="NCBI Taxonomy" id="929556"/>
    <lineage>
        <taxon>Bacteria</taxon>
        <taxon>Pseudomonadati</taxon>
        <taxon>Bacteroidota</taxon>
        <taxon>Sphingobacteriia</taxon>
        <taxon>Sphingobacteriales</taxon>
        <taxon>Sphingobacteriaceae</taxon>
        <taxon>Solitalea</taxon>
    </lineage>
</organism>
<feature type="transmembrane region" description="Helical" evidence="7">
    <location>
        <begin position="204"/>
        <end position="222"/>
    </location>
</feature>
<feature type="transmembrane region" description="Helical" evidence="7">
    <location>
        <begin position="138"/>
        <end position="159"/>
    </location>
</feature>
<evidence type="ECO:0000313" key="8">
    <source>
        <dbReference type="EMBL" id="AFD07354.1"/>
    </source>
</evidence>
<dbReference type="HOGENOM" id="CLU_033541_2_0_10"/>
<feature type="transmembrane region" description="Helical" evidence="7">
    <location>
        <begin position="108"/>
        <end position="131"/>
    </location>
</feature>
<dbReference type="OrthoDB" id="9811391at2"/>
<gene>
    <name evidence="8" type="ordered locus">Solca_2312</name>
</gene>
<evidence type="ECO:0000256" key="1">
    <source>
        <dbReference type="ARBA" id="ARBA00004651"/>
    </source>
</evidence>
<dbReference type="KEGG" id="scn:Solca_2312"/>
<dbReference type="Proteomes" id="UP000007590">
    <property type="component" value="Chromosome"/>
</dbReference>
<dbReference type="RefSeq" id="WP_014680581.1">
    <property type="nucleotide sequence ID" value="NC_017770.1"/>
</dbReference>
<evidence type="ECO:0000256" key="2">
    <source>
        <dbReference type="ARBA" id="ARBA00007977"/>
    </source>
</evidence>
<feature type="transmembrane region" description="Helical" evidence="7">
    <location>
        <begin position="228"/>
        <end position="248"/>
    </location>
</feature>
<evidence type="ECO:0000313" key="9">
    <source>
        <dbReference type="Proteomes" id="UP000007590"/>
    </source>
</evidence>
<dbReference type="AlphaFoldDB" id="H8KR87"/>
<feature type="transmembrane region" description="Helical" evidence="7">
    <location>
        <begin position="260"/>
        <end position="277"/>
    </location>
</feature>
<dbReference type="PANTHER" id="PTHR30106:SF1">
    <property type="entry name" value="UPF0324 MEMBRANE PROTEIN FN0533"/>
    <property type="match status" value="1"/>
</dbReference>
<comment type="similarity">
    <text evidence="2">Belongs to the UPF0324 family.</text>
</comment>
<sequence length="310" mass="33287">MQKSSLRLKKIIFICCGLVCVTPFVDSSIALLAGIVIVNIIGNPFEEKTASLMHQLLKLSVIGLGFGVNFHEAIKAGESGLVVTIFSIFITISLGLLLGRFFKTEKKTSLMISSGTAICGGSAIAAISPVIKADSKQISMALGVVFLLNCVALFIFPAIGHYFKLSQEQFGLWAAITIHDTSSVVGAASKYGNEALQIATTVKLCRALWIIPVSLIFSYLFGGDKKKVTIPYFIIGYIVAMLLSTYLPQLHEISTEISKVSKLGFSGTLFLVGTGLSKEALKHVGLKPLLQGILTWVFISVVALVYCMGL</sequence>
<proteinExistence type="inferred from homology"/>
<dbReference type="GO" id="GO:0005886">
    <property type="term" value="C:plasma membrane"/>
    <property type="evidence" value="ECO:0007669"/>
    <property type="project" value="UniProtKB-SubCell"/>
</dbReference>
<keyword evidence="6 7" id="KW-0472">Membrane</keyword>
<keyword evidence="5 7" id="KW-1133">Transmembrane helix</keyword>
<dbReference type="eggNOG" id="COG2855">
    <property type="taxonomic scope" value="Bacteria"/>
</dbReference>
<feature type="transmembrane region" description="Helical" evidence="7">
    <location>
        <begin position="82"/>
        <end position="102"/>
    </location>
</feature>
<evidence type="ECO:0000256" key="7">
    <source>
        <dbReference type="SAM" id="Phobius"/>
    </source>
</evidence>
<reference evidence="8" key="1">
    <citation type="submission" date="2012-02" db="EMBL/GenBank/DDBJ databases">
        <title>The complete genome of Solitalea canadensis DSM 3403.</title>
        <authorList>
            <consortium name="US DOE Joint Genome Institute (JGI-PGF)"/>
            <person name="Lucas S."/>
            <person name="Copeland A."/>
            <person name="Lapidus A."/>
            <person name="Glavina del Rio T."/>
            <person name="Dalin E."/>
            <person name="Tice H."/>
            <person name="Bruce D."/>
            <person name="Goodwin L."/>
            <person name="Pitluck S."/>
            <person name="Peters L."/>
            <person name="Ovchinnikova G."/>
            <person name="Lu M."/>
            <person name="Kyrpides N."/>
            <person name="Mavromatis K."/>
            <person name="Ivanova N."/>
            <person name="Brettin T."/>
            <person name="Detter J.C."/>
            <person name="Han C."/>
            <person name="Larimer F."/>
            <person name="Land M."/>
            <person name="Hauser L."/>
            <person name="Markowitz V."/>
            <person name="Cheng J.-F."/>
            <person name="Hugenholtz P."/>
            <person name="Woyke T."/>
            <person name="Wu D."/>
            <person name="Spring S."/>
            <person name="Schroeder M."/>
            <person name="Kopitz M."/>
            <person name="Brambilla E."/>
            <person name="Klenk H.-P."/>
            <person name="Eisen J.A."/>
        </authorList>
    </citation>
    <scope>NUCLEOTIDE SEQUENCE</scope>
    <source>
        <strain evidence="8">DSM 3403</strain>
    </source>
</reference>
<name>H8KR87_SOLCM</name>
<keyword evidence="4 7" id="KW-0812">Transmembrane</keyword>
<dbReference type="InterPro" id="IPR018383">
    <property type="entry name" value="UPF0324_pro"/>
</dbReference>
<protein>
    <submittedName>
        <fullName evidence="8">Putative membrane protein</fullName>
    </submittedName>
</protein>
<keyword evidence="3" id="KW-1003">Cell membrane</keyword>
<feature type="transmembrane region" description="Helical" evidence="7">
    <location>
        <begin position="289"/>
        <end position="309"/>
    </location>
</feature>
<evidence type="ECO:0000256" key="6">
    <source>
        <dbReference type="ARBA" id="ARBA00023136"/>
    </source>
</evidence>
<keyword evidence="9" id="KW-1185">Reference proteome</keyword>
<dbReference type="Pfam" id="PF03601">
    <property type="entry name" value="Cons_hypoth698"/>
    <property type="match status" value="1"/>
</dbReference>
<evidence type="ECO:0000256" key="3">
    <source>
        <dbReference type="ARBA" id="ARBA00022475"/>
    </source>
</evidence>
<evidence type="ECO:0000256" key="4">
    <source>
        <dbReference type="ARBA" id="ARBA00022692"/>
    </source>
</evidence>
<dbReference type="PANTHER" id="PTHR30106">
    <property type="entry name" value="INNER MEMBRANE PROTEIN YEIH-RELATED"/>
    <property type="match status" value="1"/>
</dbReference>
<feature type="transmembrane region" description="Helical" evidence="7">
    <location>
        <begin position="12"/>
        <end position="40"/>
    </location>
</feature>
<accession>H8KR87</accession>
<evidence type="ECO:0000256" key="5">
    <source>
        <dbReference type="ARBA" id="ARBA00022989"/>
    </source>
</evidence>
<dbReference type="EMBL" id="CP003349">
    <property type="protein sequence ID" value="AFD07354.1"/>
    <property type="molecule type" value="Genomic_DNA"/>
</dbReference>
<comment type="subcellular location">
    <subcellularLocation>
        <location evidence="1">Cell membrane</location>
        <topology evidence="1">Multi-pass membrane protein</topology>
    </subcellularLocation>
</comment>